<dbReference type="OrthoDB" id="10250354at2759"/>
<dbReference type="SMART" id="SM00271">
    <property type="entry name" value="DnaJ"/>
    <property type="match status" value="1"/>
</dbReference>
<evidence type="ECO:0000259" key="3">
    <source>
        <dbReference type="PROSITE" id="PS50076"/>
    </source>
</evidence>
<dbReference type="PRINTS" id="PR00625">
    <property type="entry name" value="JDOMAIN"/>
</dbReference>
<dbReference type="CDD" id="cd10747">
    <property type="entry name" value="DnaJ_C"/>
    <property type="match status" value="1"/>
</dbReference>
<dbReference type="SUPFAM" id="SSF49493">
    <property type="entry name" value="HSP40/DnaJ peptide-binding domain"/>
    <property type="match status" value="1"/>
</dbReference>
<evidence type="ECO:0000313" key="4">
    <source>
        <dbReference type="EMBL" id="TEB27037.1"/>
    </source>
</evidence>
<evidence type="ECO:0000256" key="1">
    <source>
        <dbReference type="ARBA" id="ARBA00023186"/>
    </source>
</evidence>
<dbReference type="Pfam" id="PF01556">
    <property type="entry name" value="DnaJ_C"/>
    <property type="match status" value="1"/>
</dbReference>
<protein>
    <submittedName>
        <fullName evidence="4">DnaJ-domain-containing protein</fullName>
    </submittedName>
</protein>
<dbReference type="Gene3D" id="1.10.287.110">
    <property type="entry name" value="DnaJ domain"/>
    <property type="match status" value="1"/>
</dbReference>
<comment type="caution">
    <text evidence="4">The sequence shown here is derived from an EMBL/GenBank/DDBJ whole genome shotgun (WGS) entry which is preliminary data.</text>
</comment>
<dbReference type="InterPro" id="IPR002939">
    <property type="entry name" value="DnaJ_C"/>
</dbReference>
<feature type="region of interest" description="Disordered" evidence="2">
    <location>
        <begin position="188"/>
        <end position="253"/>
    </location>
</feature>
<dbReference type="GO" id="GO:0006457">
    <property type="term" value="P:protein folding"/>
    <property type="evidence" value="ECO:0007669"/>
    <property type="project" value="InterPro"/>
</dbReference>
<dbReference type="CDD" id="cd06257">
    <property type="entry name" value="DnaJ"/>
    <property type="match status" value="1"/>
</dbReference>
<accession>A0A4Y7SYV1</accession>
<dbReference type="PROSITE" id="PS50076">
    <property type="entry name" value="DNAJ_2"/>
    <property type="match status" value="1"/>
</dbReference>
<dbReference type="InterPro" id="IPR036869">
    <property type="entry name" value="J_dom_sf"/>
</dbReference>
<evidence type="ECO:0000313" key="5">
    <source>
        <dbReference type="Proteomes" id="UP000298030"/>
    </source>
</evidence>
<feature type="compositionally biased region" description="Low complexity" evidence="2">
    <location>
        <begin position="123"/>
        <end position="139"/>
    </location>
</feature>
<gene>
    <name evidence="4" type="ORF">FA13DRAFT_972067</name>
</gene>
<dbReference type="GO" id="GO:0051082">
    <property type="term" value="F:unfolded protein binding"/>
    <property type="evidence" value="ECO:0007669"/>
    <property type="project" value="InterPro"/>
</dbReference>
<dbReference type="InterPro" id="IPR001623">
    <property type="entry name" value="DnaJ_domain"/>
</dbReference>
<feature type="region of interest" description="Disordered" evidence="2">
    <location>
        <begin position="293"/>
        <end position="318"/>
    </location>
</feature>
<dbReference type="AlphaFoldDB" id="A0A4Y7SYV1"/>
<reference evidence="4 5" key="1">
    <citation type="journal article" date="2019" name="Nat. Ecol. Evol.">
        <title>Megaphylogeny resolves global patterns of mushroom evolution.</title>
        <authorList>
            <person name="Varga T."/>
            <person name="Krizsan K."/>
            <person name="Foldi C."/>
            <person name="Dima B."/>
            <person name="Sanchez-Garcia M."/>
            <person name="Sanchez-Ramirez S."/>
            <person name="Szollosi G.J."/>
            <person name="Szarkandi J.G."/>
            <person name="Papp V."/>
            <person name="Albert L."/>
            <person name="Andreopoulos W."/>
            <person name="Angelini C."/>
            <person name="Antonin V."/>
            <person name="Barry K.W."/>
            <person name="Bougher N.L."/>
            <person name="Buchanan P."/>
            <person name="Buyck B."/>
            <person name="Bense V."/>
            <person name="Catcheside P."/>
            <person name="Chovatia M."/>
            <person name="Cooper J."/>
            <person name="Damon W."/>
            <person name="Desjardin D."/>
            <person name="Finy P."/>
            <person name="Geml J."/>
            <person name="Haridas S."/>
            <person name="Hughes K."/>
            <person name="Justo A."/>
            <person name="Karasinski D."/>
            <person name="Kautmanova I."/>
            <person name="Kiss B."/>
            <person name="Kocsube S."/>
            <person name="Kotiranta H."/>
            <person name="LaButti K.M."/>
            <person name="Lechner B.E."/>
            <person name="Liimatainen K."/>
            <person name="Lipzen A."/>
            <person name="Lukacs Z."/>
            <person name="Mihaltcheva S."/>
            <person name="Morgado L.N."/>
            <person name="Niskanen T."/>
            <person name="Noordeloos M.E."/>
            <person name="Ohm R.A."/>
            <person name="Ortiz-Santana B."/>
            <person name="Ovrebo C."/>
            <person name="Racz N."/>
            <person name="Riley R."/>
            <person name="Savchenko A."/>
            <person name="Shiryaev A."/>
            <person name="Soop K."/>
            <person name="Spirin V."/>
            <person name="Szebenyi C."/>
            <person name="Tomsovsky M."/>
            <person name="Tulloss R.E."/>
            <person name="Uehling J."/>
            <person name="Grigoriev I.V."/>
            <person name="Vagvolgyi C."/>
            <person name="Papp T."/>
            <person name="Martin F.M."/>
            <person name="Miettinen O."/>
            <person name="Hibbett D.S."/>
            <person name="Nagy L.G."/>
        </authorList>
    </citation>
    <scope>NUCLEOTIDE SEQUENCE [LARGE SCALE GENOMIC DNA]</scope>
    <source>
        <strain evidence="4 5">FP101781</strain>
    </source>
</reference>
<dbReference type="EMBL" id="QPFP01000043">
    <property type="protein sequence ID" value="TEB27037.1"/>
    <property type="molecule type" value="Genomic_DNA"/>
</dbReference>
<dbReference type="GO" id="GO:0005829">
    <property type="term" value="C:cytosol"/>
    <property type="evidence" value="ECO:0007669"/>
    <property type="project" value="TreeGrafter"/>
</dbReference>
<dbReference type="Pfam" id="PF00226">
    <property type="entry name" value="DnaJ"/>
    <property type="match status" value="1"/>
</dbReference>
<name>A0A4Y7SYV1_COPMI</name>
<evidence type="ECO:0000256" key="2">
    <source>
        <dbReference type="SAM" id="MobiDB-lite"/>
    </source>
</evidence>
<sequence>MAGWKRYKPPGIATSLCSLVLSPDAVKLTTLVSLHSPRSGLTMPTRTPHQTLGLPPQATPDEIKHAYRALVLKWHPDRHDKDKATATKRFIEINEAYKELTQTHDLESNFEEPFVMPTDDDVQSQSSSLDRQSSRSSSEFSDDSYGFRRSRSYDSGFQTTPSSSFKESPTSSYFPKSSQFAYVQAKRAPTPYRPDRTSPTSSSPPRHETWRTGSDLPDGYRQHAAHSYSHAPRLSQPRPRASSIPKPPPPSIPVPVYTAGPSANLHTPFCQAPILPHHPSHLTAHPRMSHSVVLPTHSHSGSRSGPPPSQPLPDSTRRYHNHFGEIVAPVVHASPYDIPLVSIGLGQSGEWTYALPLSLEELFTGVHLTMPITRRLLSGRSRTVTLELDIPSGCRSSSRLMCRRVGHELQHGVYQDIAFVIEDKPHERLRRECDDLVMEARVPLVDGLREYGYGEVPVVGVDGQVLAFRVDVPRQMDGMVVKGRSVLKGAGMPSRRKGEVVGRGDLIVK</sequence>
<keyword evidence="5" id="KW-1185">Reference proteome</keyword>
<feature type="region of interest" description="Disordered" evidence="2">
    <location>
        <begin position="114"/>
        <end position="176"/>
    </location>
</feature>
<proteinExistence type="predicted"/>
<dbReference type="STRING" id="71717.A0A4Y7SYV1"/>
<feature type="compositionally biased region" description="Low complexity" evidence="2">
    <location>
        <begin position="295"/>
        <end position="304"/>
    </location>
</feature>
<keyword evidence="1" id="KW-0143">Chaperone</keyword>
<dbReference type="Gene3D" id="2.60.260.20">
    <property type="entry name" value="Urease metallochaperone UreE, N-terminal domain"/>
    <property type="match status" value="2"/>
</dbReference>
<dbReference type="PANTHER" id="PTHR24078">
    <property type="entry name" value="DNAJ HOMOLOG SUBFAMILY C MEMBER"/>
    <property type="match status" value="1"/>
</dbReference>
<dbReference type="SUPFAM" id="SSF46565">
    <property type="entry name" value="Chaperone J-domain"/>
    <property type="match status" value="1"/>
</dbReference>
<dbReference type="InterPro" id="IPR008971">
    <property type="entry name" value="HSP40/DnaJ_pept-bd"/>
</dbReference>
<dbReference type="Proteomes" id="UP000298030">
    <property type="component" value="Unassembled WGS sequence"/>
</dbReference>
<dbReference type="InterPro" id="IPR051339">
    <property type="entry name" value="DnaJ_subfamily_B"/>
</dbReference>
<organism evidence="4 5">
    <name type="scientific">Coprinellus micaceus</name>
    <name type="common">Glistening ink-cap mushroom</name>
    <name type="synonym">Coprinus micaceus</name>
    <dbReference type="NCBI Taxonomy" id="71717"/>
    <lineage>
        <taxon>Eukaryota</taxon>
        <taxon>Fungi</taxon>
        <taxon>Dikarya</taxon>
        <taxon>Basidiomycota</taxon>
        <taxon>Agaricomycotina</taxon>
        <taxon>Agaricomycetes</taxon>
        <taxon>Agaricomycetidae</taxon>
        <taxon>Agaricales</taxon>
        <taxon>Agaricineae</taxon>
        <taxon>Psathyrellaceae</taxon>
        <taxon>Coprinellus</taxon>
    </lineage>
</organism>
<feature type="compositionally biased region" description="Low complexity" evidence="2">
    <location>
        <begin position="159"/>
        <end position="172"/>
    </location>
</feature>
<dbReference type="PANTHER" id="PTHR24078:SF553">
    <property type="entry name" value="DNAJ HOMOLOG SUBFAMILY B MEMBER 5"/>
    <property type="match status" value="1"/>
</dbReference>
<dbReference type="GO" id="GO:0051087">
    <property type="term" value="F:protein-folding chaperone binding"/>
    <property type="evidence" value="ECO:0007669"/>
    <property type="project" value="TreeGrafter"/>
</dbReference>
<feature type="domain" description="J" evidence="3">
    <location>
        <begin position="47"/>
        <end position="114"/>
    </location>
</feature>